<gene>
    <name evidence="1" type="ORF">HAX54_050542</name>
</gene>
<name>A0ABS8WLJ6_DATST</name>
<sequence>MDLDESSCHGLTWSLSGSLSRVTIRVYVPVVTGYDLTSGDYKILKIDQRSHCEILALKCDSWKKFNKHPNDINPAFSDDMKDSLAFVDGAFHWHDSFLNKPMDQAQFLIAVEESCMDVDGAKGIH</sequence>
<proteinExistence type="predicted"/>
<keyword evidence="2" id="KW-1185">Reference proteome</keyword>
<organism evidence="1 2">
    <name type="scientific">Datura stramonium</name>
    <name type="common">Jimsonweed</name>
    <name type="synonym">Common thornapple</name>
    <dbReference type="NCBI Taxonomy" id="4076"/>
    <lineage>
        <taxon>Eukaryota</taxon>
        <taxon>Viridiplantae</taxon>
        <taxon>Streptophyta</taxon>
        <taxon>Embryophyta</taxon>
        <taxon>Tracheophyta</taxon>
        <taxon>Spermatophyta</taxon>
        <taxon>Magnoliopsida</taxon>
        <taxon>eudicotyledons</taxon>
        <taxon>Gunneridae</taxon>
        <taxon>Pentapetalae</taxon>
        <taxon>asterids</taxon>
        <taxon>lamiids</taxon>
        <taxon>Solanales</taxon>
        <taxon>Solanaceae</taxon>
        <taxon>Solanoideae</taxon>
        <taxon>Datureae</taxon>
        <taxon>Datura</taxon>
    </lineage>
</organism>
<reference evidence="1 2" key="1">
    <citation type="journal article" date="2021" name="BMC Genomics">
        <title>Datura genome reveals duplications of psychoactive alkaloid biosynthetic genes and high mutation rate following tissue culture.</title>
        <authorList>
            <person name="Rajewski A."/>
            <person name="Carter-House D."/>
            <person name="Stajich J."/>
            <person name="Litt A."/>
        </authorList>
    </citation>
    <scope>NUCLEOTIDE SEQUENCE [LARGE SCALE GENOMIC DNA]</scope>
    <source>
        <strain evidence="1">AR-01</strain>
    </source>
</reference>
<dbReference type="EMBL" id="JACEIK010008857">
    <property type="protein sequence ID" value="MCE3051705.1"/>
    <property type="molecule type" value="Genomic_DNA"/>
</dbReference>
<accession>A0ABS8WLJ6</accession>
<evidence type="ECO:0000313" key="1">
    <source>
        <dbReference type="EMBL" id="MCE3051705.1"/>
    </source>
</evidence>
<dbReference type="Proteomes" id="UP000823775">
    <property type="component" value="Unassembled WGS sequence"/>
</dbReference>
<protein>
    <submittedName>
        <fullName evidence="1">Uncharacterized protein</fullName>
    </submittedName>
</protein>
<comment type="caution">
    <text evidence="1">The sequence shown here is derived from an EMBL/GenBank/DDBJ whole genome shotgun (WGS) entry which is preliminary data.</text>
</comment>
<evidence type="ECO:0000313" key="2">
    <source>
        <dbReference type="Proteomes" id="UP000823775"/>
    </source>
</evidence>